<keyword evidence="6" id="KW-1185">Reference proteome</keyword>
<keyword evidence="2 3" id="KW-0802">TPR repeat</keyword>
<dbReference type="RefSeq" id="WP_090070705.1">
    <property type="nucleotide sequence ID" value="NZ_FOVR01000003.1"/>
</dbReference>
<dbReference type="OrthoDB" id="9766710at2"/>
<evidence type="ECO:0000313" key="6">
    <source>
        <dbReference type="Proteomes" id="UP000199236"/>
    </source>
</evidence>
<feature type="chain" id="PRO_5011693715" evidence="4">
    <location>
        <begin position="34"/>
        <end position="640"/>
    </location>
</feature>
<organism evidence="5 6">
    <name type="scientific">Cohaesibacter marisflavi</name>
    <dbReference type="NCBI Taxonomy" id="655353"/>
    <lineage>
        <taxon>Bacteria</taxon>
        <taxon>Pseudomonadati</taxon>
        <taxon>Pseudomonadota</taxon>
        <taxon>Alphaproteobacteria</taxon>
        <taxon>Hyphomicrobiales</taxon>
        <taxon>Cohaesibacteraceae</taxon>
    </lineage>
</organism>
<evidence type="ECO:0000256" key="4">
    <source>
        <dbReference type="SAM" id="SignalP"/>
    </source>
</evidence>
<dbReference type="Pfam" id="PF13414">
    <property type="entry name" value="TPR_11"/>
    <property type="match status" value="1"/>
</dbReference>
<evidence type="ECO:0000256" key="1">
    <source>
        <dbReference type="ARBA" id="ARBA00022737"/>
    </source>
</evidence>
<reference evidence="5 6" key="1">
    <citation type="submission" date="2016-10" db="EMBL/GenBank/DDBJ databases">
        <authorList>
            <person name="de Groot N.N."/>
        </authorList>
    </citation>
    <scope>NUCLEOTIDE SEQUENCE [LARGE SCALE GENOMIC DNA]</scope>
    <source>
        <strain evidence="5 6">CGMCC 1.9157</strain>
    </source>
</reference>
<sequence length="640" mass="71482">MHFRFSLKMFRKHFLTGVVGFALLIGPASLAGATTEAPESTPESIPEALSDVQTTLTGTYLSARLAQDEQDLELAAHFYAQALEKDPENLLLLERNFALMLATGRHDEAFSLADKMAAMSNHPAAKKAKDATDAQEEEVSAETSELNARIAPMIHLALGVKALKGRNYSSASIQFQNGVKIMQDNPVQLIARSPLRRNLNDPRLLSASAQYGPFALISQTVLEAWASIGQDRGNLPKALEMLKADEESEVNQFFFSLHAGLVASYAKDYTKATSLLQQSLDADPNSLATATALVNNLLKAGNEKRASQVIEEFAASAADVEEKQWLMTTFSAMKPIASTIRTPQDGAAEYFSTLGNALTEEGAIEGGALYLQFADYLRPNNDMTSFSLARLLERVEKNELALARYDTIKTGSPVYRKAQRRGAFVLARLDRPDEAIDRLKTLLEGDFSDLETVSVLSRIYQSERRFQESIDILTHGLDSIKVKRDIHWSLYFLRGSAYDQLKDWDKTEQDMLSALKLFPNQPTVLNYLGYSWVDRGINLDKAIEMIRQAVALRPFDGFFVDSLGWAHYRLEQYEEAVNFLERAVELRPEDPTITDHLGDAYWRAGRKNEATFQWQRVKTMQPDEDLLKSVDDKIANGLAD</sequence>
<dbReference type="InterPro" id="IPR051012">
    <property type="entry name" value="CellSynth/LPSAsmb/PSIAsmb"/>
</dbReference>
<protein>
    <submittedName>
        <fullName evidence="5">Tetratricopeptide repeat-containing protein</fullName>
    </submittedName>
</protein>
<dbReference type="Gene3D" id="1.25.40.10">
    <property type="entry name" value="Tetratricopeptide repeat domain"/>
    <property type="match status" value="4"/>
</dbReference>
<dbReference type="AlphaFoldDB" id="A0A1I5EEE0"/>
<feature type="signal peptide" evidence="4">
    <location>
        <begin position="1"/>
        <end position="33"/>
    </location>
</feature>
<dbReference type="PANTHER" id="PTHR45586:SF1">
    <property type="entry name" value="LIPOPOLYSACCHARIDE ASSEMBLY PROTEIN B"/>
    <property type="match status" value="1"/>
</dbReference>
<keyword evidence="4" id="KW-0732">Signal</keyword>
<gene>
    <name evidence="5" type="ORF">SAMN04488056_103150</name>
</gene>
<proteinExistence type="predicted"/>
<keyword evidence="1" id="KW-0677">Repeat</keyword>
<evidence type="ECO:0000313" key="5">
    <source>
        <dbReference type="EMBL" id="SFO09815.1"/>
    </source>
</evidence>
<name>A0A1I5EEE0_9HYPH</name>
<dbReference type="InterPro" id="IPR019734">
    <property type="entry name" value="TPR_rpt"/>
</dbReference>
<feature type="repeat" description="TPR" evidence="3">
    <location>
        <begin position="557"/>
        <end position="590"/>
    </location>
</feature>
<dbReference type="SUPFAM" id="SSF48452">
    <property type="entry name" value="TPR-like"/>
    <property type="match status" value="2"/>
</dbReference>
<dbReference type="PROSITE" id="PS50005">
    <property type="entry name" value="TPR"/>
    <property type="match status" value="1"/>
</dbReference>
<dbReference type="InterPro" id="IPR011990">
    <property type="entry name" value="TPR-like_helical_dom_sf"/>
</dbReference>
<accession>A0A1I5EEE0</accession>
<dbReference type="PANTHER" id="PTHR45586">
    <property type="entry name" value="TPR REPEAT-CONTAINING PROTEIN PA4667"/>
    <property type="match status" value="1"/>
</dbReference>
<evidence type="ECO:0000256" key="2">
    <source>
        <dbReference type="ARBA" id="ARBA00022803"/>
    </source>
</evidence>
<dbReference type="STRING" id="655353.SAMN04488056_103150"/>
<dbReference type="EMBL" id="FOVR01000003">
    <property type="protein sequence ID" value="SFO09815.1"/>
    <property type="molecule type" value="Genomic_DNA"/>
</dbReference>
<dbReference type="SMART" id="SM00028">
    <property type="entry name" value="TPR"/>
    <property type="match status" value="7"/>
</dbReference>
<dbReference type="Proteomes" id="UP000199236">
    <property type="component" value="Unassembled WGS sequence"/>
</dbReference>
<evidence type="ECO:0000256" key="3">
    <source>
        <dbReference type="PROSITE-ProRule" id="PRU00339"/>
    </source>
</evidence>